<dbReference type="GeneID" id="42799724"/>
<evidence type="ECO:0000313" key="1">
    <source>
        <dbReference type="EMBL" id="MBB5253216.1"/>
    </source>
</evidence>
<dbReference type="AlphaFoldDB" id="A0A650CDY0"/>
<reference evidence="1 4" key="2">
    <citation type="submission" date="2020-08" db="EMBL/GenBank/DDBJ databases">
        <title>Genomic Encyclopedia of Type Strains, Phase IV (KMG-IV): sequencing the most valuable type-strain genomes for metagenomic binning, comparative biology and taxonomic classification.</title>
        <authorList>
            <person name="Goeker M."/>
        </authorList>
    </citation>
    <scope>NUCLEOTIDE SEQUENCE [LARGE SCALE GENOMIC DNA]</scope>
    <source>
        <strain evidence="1 4">DSM 12421</strain>
    </source>
</reference>
<name>A0A650CDY0_SULOH</name>
<dbReference type="Proteomes" id="UP000582213">
    <property type="component" value="Unassembled WGS sequence"/>
</dbReference>
<protein>
    <submittedName>
        <fullName evidence="2">Trm112 family protein</fullName>
    </submittedName>
    <submittedName>
        <fullName evidence="1">Uncharacterized protein YbaR (Trm112 family)</fullName>
    </submittedName>
</protein>
<dbReference type="RefSeq" id="WP_156013509.1">
    <property type="nucleotide sequence ID" value="NZ_CP045484.1"/>
</dbReference>
<dbReference type="Pfam" id="PF03966">
    <property type="entry name" value="Trm112p"/>
    <property type="match status" value="1"/>
</dbReference>
<organism evidence="2 3">
    <name type="scientific">Sulfurisphaera ohwakuensis</name>
    <dbReference type="NCBI Taxonomy" id="69656"/>
    <lineage>
        <taxon>Archaea</taxon>
        <taxon>Thermoproteota</taxon>
        <taxon>Thermoprotei</taxon>
        <taxon>Sulfolobales</taxon>
        <taxon>Sulfolobaceae</taxon>
        <taxon>Sulfurisphaera</taxon>
    </lineage>
</organism>
<reference evidence="2 3" key="1">
    <citation type="submission" date="2019-10" db="EMBL/GenBank/DDBJ databases">
        <title>Genome Sequences from Six Type Strain Members of the Archaeal Family Sulfolobaceae: Acidianus ambivalens, Acidianus infernus, Metallosphaera prunae, Stygiolobus azoricus, Sulfolobus metallicus, and Sulfurisphaera ohwakuensis.</title>
        <authorList>
            <person name="Counts J.A."/>
            <person name="Kelly R.M."/>
        </authorList>
    </citation>
    <scope>NUCLEOTIDE SEQUENCE [LARGE SCALE GENOMIC DNA]</scope>
    <source>
        <strain evidence="2 3">TA-1</strain>
    </source>
</reference>
<dbReference type="InterPro" id="IPR005651">
    <property type="entry name" value="Trm112-like"/>
</dbReference>
<dbReference type="OrthoDB" id="6467at2157"/>
<dbReference type="KEGG" id="soh:D1869_00710"/>
<accession>A0A650CDY0</accession>
<evidence type="ECO:0000313" key="4">
    <source>
        <dbReference type="Proteomes" id="UP000582213"/>
    </source>
</evidence>
<evidence type="ECO:0000313" key="2">
    <source>
        <dbReference type="EMBL" id="QGR15875.1"/>
    </source>
</evidence>
<evidence type="ECO:0000313" key="3">
    <source>
        <dbReference type="Proteomes" id="UP000427373"/>
    </source>
</evidence>
<dbReference type="Gene3D" id="2.20.25.10">
    <property type="match status" value="1"/>
</dbReference>
<dbReference type="EMBL" id="JACHFY010000003">
    <property type="protein sequence ID" value="MBB5253216.1"/>
    <property type="molecule type" value="Genomic_DNA"/>
</dbReference>
<dbReference type="EMBL" id="CP045484">
    <property type="protein sequence ID" value="QGR15875.1"/>
    <property type="molecule type" value="Genomic_DNA"/>
</dbReference>
<proteinExistence type="predicted"/>
<dbReference type="Proteomes" id="UP000427373">
    <property type="component" value="Chromosome"/>
</dbReference>
<keyword evidence="3" id="KW-1185">Reference proteome</keyword>
<sequence length="132" mass="15806">MKYRLLDLLACPICKHFPLKYYVFSTRMVERGIGDEKKPLCELYCSYKNQFIKDMKEPTPCEECIKYEIVDGLLYCSNCKRWYPIIDEIPRMLPDKLRRKDEDLSFMKKYKNSIPKEILEEGVPFNLKSEQS</sequence>
<gene>
    <name evidence="2" type="ORF">D1869_00710</name>
    <name evidence="1" type="ORF">HNQ62_000958</name>
</gene>
<dbReference type="SUPFAM" id="SSF158997">
    <property type="entry name" value="Trm112p-like"/>
    <property type="match status" value="1"/>
</dbReference>